<organism evidence="2 3">
    <name type="scientific">Prunus dulcis</name>
    <name type="common">Almond</name>
    <name type="synonym">Amygdalus dulcis</name>
    <dbReference type="NCBI Taxonomy" id="3755"/>
    <lineage>
        <taxon>Eukaryota</taxon>
        <taxon>Viridiplantae</taxon>
        <taxon>Streptophyta</taxon>
        <taxon>Embryophyta</taxon>
        <taxon>Tracheophyta</taxon>
        <taxon>Spermatophyta</taxon>
        <taxon>Magnoliopsida</taxon>
        <taxon>eudicotyledons</taxon>
        <taxon>Gunneridae</taxon>
        <taxon>Pentapetalae</taxon>
        <taxon>rosids</taxon>
        <taxon>fabids</taxon>
        <taxon>Rosales</taxon>
        <taxon>Rosaceae</taxon>
        <taxon>Amygdaloideae</taxon>
        <taxon>Amygdaleae</taxon>
        <taxon>Prunus</taxon>
    </lineage>
</organism>
<keyword evidence="1" id="KW-0472">Membrane</keyword>
<dbReference type="Gramene" id="VVA13223">
    <property type="protein sequence ID" value="VVA13223"/>
    <property type="gene ID" value="Prudul26B024803"/>
</dbReference>
<dbReference type="Proteomes" id="UP000327085">
    <property type="component" value="Chromosome 1"/>
</dbReference>
<reference evidence="3" key="1">
    <citation type="journal article" date="2020" name="Plant J.">
        <title>Transposons played a major role in the diversification between the closely related almond and peach genomes: results from the almond genome sequence.</title>
        <authorList>
            <person name="Alioto T."/>
            <person name="Alexiou K.G."/>
            <person name="Bardil A."/>
            <person name="Barteri F."/>
            <person name="Castanera R."/>
            <person name="Cruz F."/>
            <person name="Dhingra A."/>
            <person name="Duval H."/>
            <person name="Fernandez I Marti A."/>
            <person name="Frias L."/>
            <person name="Galan B."/>
            <person name="Garcia J.L."/>
            <person name="Howad W."/>
            <person name="Gomez-Garrido J."/>
            <person name="Gut M."/>
            <person name="Julca I."/>
            <person name="Morata J."/>
            <person name="Puigdomenech P."/>
            <person name="Ribeca P."/>
            <person name="Rubio Cabetas M.J."/>
            <person name="Vlasova A."/>
            <person name="Wirthensohn M."/>
            <person name="Garcia-Mas J."/>
            <person name="Gabaldon T."/>
            <person name="Casacuberta J.M."/>
            <person name="Arus P."/>
        </authorList>
    </citation>
    <scope>NUCLEOTIDE SEQUENCE [LARGE SCALE GENOMIC DNA]</scope>
    <source>
        <strain evidence="3">cv. Texas</strain>
    </source>
</reference>
<evidence type="ECO:0000313" key="3">
    <source>
        <dbReference type="Proteomes" id="UP000327085"/>
    </source>
</evidence>
<keyword evidence="1" id="KW-0812">Transmembrane</keyword>
<evidence type="ECO:0000256" key="1">
    <source>
        <dbReference type="SAM" id="Phobius"/>
    </source>
</evidence>
<proteinExistence type="predicted"/>
<accession>A0A5E4EBN9</accession>
<keyword evidence="1" id="KW-1133">Transmembrane helix</keyword>
<feature type="transmembrane region" description="Helical" evidence="1">
    <location>
        <begin position="91"/>
        <end position="113"/>
    </location>
</feature>
<protein>
    <submittedName>
        <fullName evidence="2">PREDICTED: PRUPE_5G012200</fullName>
    </submittedName>
</protein>
<dbReference type="EMBL" id="CABIKO010000007">
    <property type="protein sequence ID" value="VVA13223.1"/>
    <property type="molecule type" value="Genomic_DNA"/>
</dbReference>
<name>A0A5E4EBN9_PRUDU</name>
<gene>
    <name evidence="2" type="ORF">ALMOND_2B024803</name>
</gene>
<evidence type="ECO:0000313" key="2">
    <source>
        <dbReference type="EMBL" id="VVA13223.1"/>
    </source>
</evidence>
<sequence>MVSEGAQLIEVEIPEKVTSWMAQTTEKPKPLHRREVREREALEIIVVFSNSQTWVLSSHLSSSVQRSSERFLICKFFHRFSSGLDVYNPNLYIAGPADIFTHILVFTSIFYTVKQLLKGLLMRTRVILQLH</sequence>
<dbReference type="InParanoid" id="A0A5E4EBN9"/>
<dbReference type="AlphaFoldDB" id="A0A5E4EBN9"/>